<dbReference type="EMBL" id="CP060714">
    <property type="protein sequence ID" value="QNN56246.1"/>
    <property type="molecule type" value="Genomic_DNA"/>
</dbReference>
<dbReference type="Proteomes" id="UP000515811">
    <property type="component" value="Chromosome"/>
</dbReference>
<dbReference type="AlphaFoldDB" id="A0A7G9RP31"/>
<evidence type="ECO:0000313" key="4">
    <source>
        <dbReference type="Proteomes" id="UP000515811"/>
    </source>
</evidence>
<protein>
    <submittedName>
        <fullName evidence="3">Uncharacterized protein</fullName>
    </submittedName>
</protein>
<dbReference type="EMBL" id="CP060714">
    <property type="protein sequence ID" value="QNN57356.1"/>
    <property type="molecule type" value="Genomic_DNA"/>
</dbReference>
<dbReference type="KEGG" id="drg:H9K76_17035"/>
<evidence type="ECO:0000256" key="1">
    <source>
        <dbReference type="SAM" id="Phobius"/>
    </source>
</evidence>
<gene>
    <name evidence="3" type="ORF">H9K76_00135</name>
    <name evidence="2" type="ORF">H9K76_17035</name>
</gene>
<keyword evidence="1" id="KW-0472">Membrane</keyword>
<sequence>MKRQANAEGEEMDLSQYSKVMEQIEQMWMRALIVDLCISVIAFIVVCWVAYSITRAAVRDGIRDALPRFPVANNKGAPPDGFRWELVKDDAPKAQMPDMRAEK</sequence>
<dbReference type="KEGG" id="drg:H9K76_00135"/>
<evidence type="ECO:0000313" key="3">
    <source>
        <dbReference type="EMBL" id="QNN57356.1"/>
    </source>
</evidence>
<evidence type="ECO:0000313" key="2">
    <source>
        <dbReference type="EMBL" id="QNN56246.1"/>
    </source>
</evidence>
<organism evidence="3 4">
    <name type="scientific">Diaphorobacter ruginosibacter</name>
    <dbReference type="NCBI Taxonomy" id="1715720"/>
    <lineage>
        <taxon>Bacteria</taxon>
        <taxon>Pseudomonadati</taxon>
        <taxon>Pseudomonadota</taxon>
        <taxon>Betaproteobacteria</taxon>
        <taxon>Burkholderiales</taxon>
        <taxon>Comamonadaceae</taxon>
        <taxon>Diaphorobacter</taxon>
    </lineage>
</organism>
<keyword evidence="1" id="KW-1133">Transmembrane helix</keyword>
<reference evidence="3 4" key="1">
    <citation type="submission" date="2020-08" db="EMBL/GenBank/DDBJ databases">
        <title>Genome sequence of Diaphorobacter ruginosibacter DSM 27467T.</title>
        <authorList>
            <person name="Hyun D.-W."/>
            <person name="Bae J.-W."/>
        </authorList>
    </citation>
    <scope>NUCLEOTIDE SEQUENCE [LARGE SCALE GENOMIC DNA]</scope>
    <source>
        <strain evidence="3 4">DSM 27467</strain>
    </source>
</reference>
<name>A0A7G9RP31_9BURK</name>
<feature type="transmembrane region" description="Helical" evidence="1">
    <location>
        <begin position="27"/>
        <end position="51"/>
    </location>
</feature>
<keyword evidence="4" id="KW-1185">Reference proteome</keyword>
<proteinExistence type="predicted"/>
<keyword evidence="1" id="KW-0812">Transmembrane</keyword>
<accession>A0A7G9RP31</accession>
<dbReference type="RefSeq" id="WP_187596515.1">
    <property type="nucleotide sequence ID" value="NZ_CP060714.1"/>
</dbReference>